<protein>
    <submittedName>
        <fullName evidence="1">Uncharacterized protein</fullName>
    </submittedName>
</protein>
<dbReference type="Proteomes" id="UP000607653">
    <property type="component" value="Unassembled WGS sequence"/>
</dbReference>
<proteinExistence type="predicted"/>
<accession>A0A822Y8L5</accession>
<organism evidence="1 2">
    <name type="scientific">Nelumbo nucifera</name>
    <name type="common">Sacred lotus</name>
    <dbReference type="NCBI Taxonomy" id="4432"/>
    <lineage>
        <taxon>Eukaryota</taxon>
        <taxon>Viridiplantae</taxon>
        <taxon>Streptophyta</taxon>
        <taxon>Embryophyta</taxon>
        <taxon>Tracheophyta</taxon>
        <taxon>Spermatophyta</taxon>
        <taxon>Magnoliopsida</taxon>
        <taxon>Proteales</taxon>
        <taxon>Nelumbonaceae</taxon>
        <taxon>Nelumbo</taxon>
    </lineage>
</organism>
<evidence type="ECO:0000313" key="1">
    <source>
        <dbReference type="EMBL" id="DAD27911.1"/>
    </source>
</evidence>
<keyword evidence="2" id="KW-1185">Reference proteome</keyword>
<reference evidence="1 2" key="1">
    <citation type="journal article" date="2020" name="Mol. Biol. Evol.">
        <title>Distinct Expression and Methylation Patterns for Genes with Different Fates following a Single Whole-Genome Duplication in Flowering Plants.</title>
        <authorList>
            <person name="Shi T."/>
            <person name="Rahmani R.S."/>
            <person name="Gugger P.F."/>
            <person name="Wang M."/>
            <person name="Li H."/>
            <person name="Zhang Y."/>
            <person name="Li Z."/>
            <person name="Wang Q."/>
            <person name="Van de Peer Y."/>
            <person name="Marchal K."/>
            <person name="Chen J."/>
        </authorList>
    </citation>
    <scope>NUCLEOTIDE SEQUENCE [LARGE SCALE GENOMIC DNA]</scope>
    <source>
        <tissue evidence="1">Leaf</tissue>
    </source>
</reference>
<name>A0A822Y8L5_NELNU</name>
<dbReference type="AlphaFoldDB" id="A0A822Y8L5"/>
<evidence type="ECO:0000313" key="2">
    <source>
        <dbReference type="Proteomes" id="UP000607653"/>
    </source>
</evidence>
<comment type="caution">
    <text evidence="1">The sequence shown here is derived from an EMBL/GenBank/DDBJ whole genome shotgun (WGS) entry which is preliminary data.</text>
</comment>
<gene>
    <name evidence="1" type="ORF">HUJ06_029379</name>
</gene>
<dbReference type="EMBL" id="DUZY01000002">
    <property type="protein sequence ID" value="DAD27911.1"/>
    <property type="molecule type" value="Genomic_DNA"/>
</dbReference>
<sequence length="56" mass="6503">MTEQTHNERDKTIGIGVGLHPPLGAKCKHQQIVWQMLWASYSQLRMHGIMYIPHSF</sequence>